<dbReference type="EMBL" id="LAVV01012059">
    <property type="protein sequence ID" value="KNZ47063.1"/>
    <property type="molecule type" value="Genomic_DNA"/>
</dbReference>
<organism evidence="1 2">
    <name type="scientific">Puccinia sorghi</name>
    <dbReference type="NCBI Taxonomy" id="27349"/>
    <lineage>
        <taxon>Eukaryota</taxon>
        <taxon>Fungi</taxon>
        <taxon>Dikarya</taxon>
        <taxon>Basidiomycota</taxon>
        <taxon>Pucciniomycotina</taxon>
        <taxon>Pucciniomycetes</taxon>
        <taxon>Pucciniales</taxon>
        <taxon>Pucciniaceae</taxon>
        <taxon>Puccinia</taxon>
    </lineage>
</organism>
<reference evidence="1 2" key="1">
    <citation type="submission" date="2015-08" db="EMBL/GenBank/DDBJ databases">
        <title>Next Generation Sequencing and Analysis of the Genome of Puccinia sorghi L Schw, the Causal Agent of Maize Common Rust.</title>
        <authorList>
            <person name="Rochi L."/>
            <person name="Burguener G."/>
            <person name="Darino M."/>
            <person name="Turjanski A."/>
            <person name="Kreff E."/>
            <person name="Dieguez M.J."/>
            <person name="Sacco F."/>
        </authorList>
    </citation>
    <scope>NUCLEOTIDE SEQUENCE [LARGE SCALE GENOMIC DNA]</scope>
    <source>
        <strain evidence="1 2">RO10H11247</strain>
    </source>
</reference>
<gene>
    <name evidence="1" type="ORF">VP01_6707g1</name>
</gene>
<dbReference type="AlphaFoldDB" id="A0A0L6UER7"/>
<accession>A0A0L6UER7</accession>
<sequence>MIHHYIDKISDVEANGHYAFIDVQKEIHKNFKAQSEFYLNQGFLDEINRVAQRIHVEELGACDIDHCRMSMPMMGHLISWSQTFFPSTKLPKSNPPSFIGLKESQHFVVLKMMDENLFPAAQLEKNWEQIATLEAMQWKNRYLRCFELTQWLKLETGFDKFTF</sequence>
<dbReference type="VEuPathDB" id="FungiDB:VP01_6707g1"/>
<dbReference type="OrthoDB" id="2507501at2759"/>
<comment type="caution">
    <text evidence="1">The sequence shown here is derived from an EMBL/GenBank/DDBJ whole genome shotgun (WGS) entry which is preliminary data.</text>
</comment>
<name>A0A0L6UER7_9BASI</name>
<protein>
    <submittedName>
        <fullName evidence="1">Uncharacterized protein</fullName>
    </submittedName>
</protein>
<evidence type="ECO:0000313" key="1">
    <source>
        <dbReference type="EMBL" id="KNZ47063.1"/>
    </source>
</evidence>
<keyword evidence="2" id="KW-1185">Reference proteome</keyword>
<proteinExistence type="predicted"/>
<evidence type="ECO:0000313" key="2">
    <source>
        <dbReference type="Proteomes" id="UP000037035"/>
    </source>
</evidence>
<dbReference type="Proteomes" id="UP000037035">
    <property type="component" value="Unassembled WGS sequence"/>
</dbReference>